<keyword evidence="6 7" id="KW-0975">Bacterial flagellum</keyword>
<proteinExistence type="inferred from homology"/>
<dbReference type="GO" id="GO:0005576">
    <property type="term" value="C:extracellular region"/>
    <property type="evidence" value="ECO:0007669"/>
    <property type="project" value="UniProtKB-SubCell"/>
</dbReference>
<dbReference type="InterPro" id="IPR001444">
    <property type="entry name" value="Flag_bb_rod_N"/>
</dbReference>
<protein>
    <recommendedName>
        <fullName evidence="4 7">Flagellar hook-associated protein 1</fullName>
        <shortName evidence="7">HAP1</shortName>
    </recommendedName>
</protein>
<evidence type="ECO:0000259" key="9">
    <source>
        <dbReference type="Pfam" id="PF06429"/>
    </source>
</evidence>
<evidence type="ECO:0000313" key="13">
    <source>
        <dbReference type="Proteomes" id="UP000242231"/>
    </source>
</evidence>
<dbReference type="Proteomes" id="UP000242231">
    <property type="component" value="Unassembled WGS sequence"/>
</dbReference>
<dbReference type="GO" id="GO:0009424">
    <property type="term" value="C:bacterial-type flagellum hook"/>
    <property type="evidence" value="ECO:0007669"/>
    <property type="project" value="UniProtKB-UniRule"/>
</dbReference>
<keyword evidence="12" id="KW-0969">Cilium</keyword>
<comment type="similarity">
    <text evidence="3 7">Belongs to the flagella basal body rod proteins family.</text>
</comment>
<dbReference type="Pfam" id="PF06429">
    <property type="entry name" value="Flg_bbr_C"/>
    <property type="match status" value="1"/>
</dbReference>
<dbReference type="Pfam" id="PF00460">
    <property type="entry name" value="Flg_bb_rod"/>
    <property type="match status" value="1"/>
</dbReference>
<dbReference type="PRINTS" id="PR01005">
    <property type="entry name" value="FLGHOOKAP1"/>
</dbReference>
<comment type="subcellular location">
    <subcellularLocation>
        <location evidence="1 7">Bacterial flagellum</location>
    </subcellularLocation>
    <subcellularLocation>
        <location evidence="2 7">Secreted</location>
    </subcellularLocation>
</comment>
<evidence type="ECO:0000256" key="4">
    <source>
        <dbReference type="ARBA" id="ARBA00016244"/>
    </source>
</evidence>
<evidence type="ECO:0000256" key="6">
    <source>
        <dbReference type="ARBA" id="ARBA00023143"/>
    </source>
</evidence>
<dbReference type="EMBL" id="MPZM01000012">
    <property type="protein sequence ID" value="PPL16759.1"/>
    <property type="molecule type" value="Genomic_DNA"/>
</dbReference>
<dbReference type="RefSeq" id="WP_104486155.1">
    <property type="nucleotide sequence ID" value="NZ_BMYB01000002.1"/>
</dbReference>
<dbReference type="PANTHER" id="PTHR30033:SF1">
    <property type="entry name" value="FLAGELLAR HOOK-ASSOCIATED PROTEIN 1"/>
    <property type="match status" value="1"/>
</dbReference>
<dbReference type="GO" id="GO:0005198">
    <property type="term" value="F:structural molecule activity"/>
    <property type="evidence" value="ECO:0007669"/>
    <property type="project" value="UniProtKB-UniRule"/>
</dbReference>
<evidence type="ECO:0000256" key="1">
    <source>
        <dbReference type="ARBA" id="ARBA00004365"/>
    </source>
</evidence>
<dbReference type="InterPro" id="IPR049119">
    <property type="entry name" value="FlgK_D2-like"/>
</dbReference>
<evidence type="ECO:0000259" key="8">
    <source>
        <dbReference type="Pfam" id="PF00460"/>
    </source>
</evidence>
<dbReference type="Pfam" id="PF21158">
    <property type="entry name" value="flgK_1st_1"/>
    <property type="match status" value="1"/>
</dbReference>
<feature type="domain" description="Flagellar hook-associated protein FlgK helical" evidence="11">
    <location>
        <begin position="84"/>
        <end position="318"/>
    </location>
</feature>
<dbReference type="Pfam" id="PF22638">
    <property type="entry name" value="FlgK_D1"/>
    <property type="match status" value="1"/>
</dbReference>
<dbReference type="SUPFAM" id="SSF64518">
    <property type="entry name" value="Phase 1 flagellin"/>
    <property type="match status" value="1"/>
</dbReference>
<evidence type="ECO:0000256" key="3">
    <source>
        <dbReference type="ARBA" id="ARBA00009677"/>
    </source>
</evidence>
<reference evidence="13" key="1">
    <citation type="submission" date="2016-11" db="EMBL/GenBank/DDBJ databases">
        <authorList>
            <person name="Sisinthy S."/>
            <person name="Ara S."/>
            <person name="Gundlapally S.R."/>
        </authorList>
    </citation>
    <scope>NUCLEOTIDE SEQUENCE [LARGE SCALE GENOMIC DNA]</scope>
    <source>
        <strain evidence="13">V1-41</strain>
    </source>
</reference>
<feature type="domain" description="Flagellar basal-body/hook protein C-terminal" evidence="9">
    <location>
        <begin position="494"/>
        <end position="533"/>
    </location>
</feature>
<gene>
    <name evidence="7" type="primary">flgK</name>
    <name evidence="12" type="ORF">UN63_07480</name>
</gene>
<evidence type="ECO:0000259" key="10">
    <source>
        <dbReference type="Pfam" id="PF21158"/>
    </source>
</evidence>
<sequence>MSIFSIGISGLHAAQQALYTASNNISNVYTPGHSREVVQLGESTYGDGVQVNAVQRQFDQFVNSQLNSSSSSLSALASYQFQVGQIDNLLADQEAGLAPLMNQFFSSLEDLAGAPADPAARQGVLGSASSLTSQFRSVDDYLDSMQQGINGQIHDEVIQINNRAEQIAGLNREIGLANAKTGSQPNALLNQRDQLVSELSERLGVRVNVQDGGSYNLTFGNGQPLVTGSQFYSLEAMSSSLDPSRTAVGYQDSAGNLIELNDSAVKGGSLGGLLGFRSETLDATQNKLGQLAVSLALGFNEQHSQGIDLNGEAGAAFFAVGEPQVYSHARNSGNGELSAAFSDITQLTSSSYDLRFDGGAFTVTRRDSGAEVAADHDPSAGTLSFGGMTLTLSGSPAAGDSFYVNPLQQAAGDLQSLISDTADIAAGTASGSGDNRNALALQQLQNQPLVAGRATLSQSYGALVSEVGNRAQTVQVNLTAQMALNEQLRAQQQSESGVNLDEEAANLVRYQQYYQANAKVIEVGATLFDTMLGLRA</sequence>
<dbReference type="OrthoDB" id="9802553at2"/>
<evidence type="ECO:0000256" key="5">
    <source>
        <dbReference type="ARBA" id="ARBA00022525"/>
    </source>
</evidence>
<dbReference type="InterPro" id="IPR010930">
    <property type="entry name" value="Flg_bb/hook_C_dom"/>
</dbReference>
<dbReference type="AlphaFoldDB" id="A0A2P5TMS5"/>
<organism evidence="12 13">
    <name type="scientific">Oceanisphaera arctica</name>
    <dbReference type="NCBI Taxonomy" id="641510"/>
    <lineage>
        <taxon>Bacteria</taxon>
        <taxon>Pseudomonadati</taxon>
        <taxon>Pseudomonadota</taxon>
        <taxon>Gammaproteobacteria</taxon>
        <taxon>Aeromonadales</taxon>
        <taxon>Aeromonadaceae</taxon>
        <taxon>Oceanisphaera</taxon>
    </lineage>
</organism>
<keyword evidence="5 7" id="KW-0964">Secreted</keyword>
<dbReference type="InterPro" id="IPR002371">
    <property type="entry name" value="FlgK"/>
</dbReference>
<evidence type="ECO:0000256" key="2">
    <source>
        <dbReference type="ARBA" id="ARBA00004613"/>
    </source>
</evidence>
<dbReference type="InterPro" id="IPR053927">
    <property type="entry name" value="FlgK_helical"/>
</dbReference>
<keyword evidence="13" id="KW-1185">Reference proteome</keyword>
<feature type="domain" description="Flagellar hook-associated protein 1 D2-like" evidence="10">
    <location>
        <begin position="327"/>
        <end position="406"/>
    </location>
</feature>
<keyword evidence="12" id="KW-0966">Cell projection</keyword>
<dbReference type="PANTHER" id="PTHR30033">
    <property type="entry name" value="FLAGELLAR HOOK-ASSOCIATED PROTEIN 1"/>
    <property type="match status" value="1"/>
</dbReference>
<feature type="domain" description="Flagellar basal body rod protein N-terminal" evidence="8">
    <location>
        <begin position="6"/>
        <end position="32"/>
    </location>
</feature>
<name>A0A2P5TMS5_9GAMM</name>
<evidence type="ECO:0000313" key="12">
    <source>
        <dbReference type="EMBL" id="PPL16759.1"/>
    </source>
</evidence>
<keyword evidence="12" id="KW-0282">Flagellum</keyword>
<dbReference type="NCBIfam" id="TIGR02492">
    <property type="entry name" value="flgK_ends"/>
    <property type="match status" value="1"/>
</dbReference>
<dbReference type="GO" id="GO:0044780">
    <property type="term" value="P:bacterial-type flagellum assembly"/>
    <property type="evidence" value="ECO:0007669"/>
    <property type="project" value="InterPro"/>
</dbReference>
<evidence type="ECO:0000256" key="7">
    <source>
        <dbReference type="RuleBase" id="RU362065"/>
    </source>
</evidence>
<accession>A0A2P5TMS5</accession>
<evidence type="ECO:0000259" key="11">
    <source>
        <dbReference type="Pfam" id="PF22638"/>
    </source>
</evidence>
<comment type="caution">
    <text evidence="12">The sequence shown here is derived from an EMBL/GenBank/DDBJ whole genome shotgun (WGS) entry which is preliminary data.</text>
</comment>